<sequence length="198" mass="22541">MFPSYENLHDDDQLLLEVGRCLDVWSVVELNLAAIFSYLYVPTCEPPHARVAIRAPFDAVVSFDARLTMLDTAVVNSPIANSLVRERWPALSNRLSKKYKKRHEVAHFSITRTKNPDAPATLQPFSTFTAHYHEQARTPLTLANLIQRRDSFCRLADETAAYVDYLRSLQEHGEEVLAERESLAREIRGTNAQTPKDT</sequence>
<proteinExistence type="predicted"/>
<dbReference type="STRING" id="1280948.HY36_11945"/>
<protein>
    <submittedName>
        <fullName evidence="1">Uncharacterized protein</fullName>
    </submittedName>
</protein>
<evidence type="ECO:0000313" key="2">
    <source>
        <dbReference type="Proteomes" id="UP000024547"/>
    </source>
</evidence>
<dbReference type="AlphaFoldDB" id="A0A059DVZ9"/>
<comment type="caution">
    <text evidence="1">The sequence shown here is derived from an EMBL/GenBank/DDBJ whole genome shotgun (WGS) entry which is preliminary data.</text>
</comment>
<organism evidence="1 2">
    <name type="scientific">Hyphomonas atlantica</name>
    <dbReference type="NCBI Taxonomy" id="1280948"/>
    <lineage>
        <taxon>Bacteria</taxon>
        <taxon>Pseudomonadati</taxon>
        <taxon>Pseudomonadota</taxon>
        <taxon>Alphaproteobacteria</taxon>
        <taxon>Hyphomonadales</taxon>
        <taxon>Hyphomonadaceae</taxon>
        <taxon>Hyphomonas</taxon>
    </lineage>
</organism>
<evidence type="ECO:0000313" key="1">
    <source>
        <dbReference type="EMBL" id="KCZ57882.1"/>
    </source>
</evidence>
<accession>A0A059DVZ9</accession>
<gene>
    <name evidence="1" type="ORF">HY36_11945</name>
</gene>
<name>A0A059DVZ9_9PROT</name>
<dbReference type="Proteomes" id="UP000024547">
    <property type="component" value="Unassembled WGS sequence"/>
</dbReference>
<dbReference type="EMBL" id="AWFH01000063">
    <property type="protein sequence ID" value="KCZ57882.1"/>
    <property type="molecule type" value="Genomic_DNA"/>
</dbReference>
<keyword evidence="2" id="KW-1185">Reference proteome</keyword>
<reference evidence="1 2" key="1">
    <citation type="journal article" date="2014" name="Antonie Van Leeuwenhoek">
        <title>Hyphomonas beringensis sp. nov. and Hyphomonas chukchiensis sp. nov., isolated from surface seawater of the Bering Sea and Chukchi Sea.</title>
        <authorList>
            <person name="Li C."/>
            <person name="Lai Q."/>
            <person name="Li G."/>
            <person name="Dong C."/>
            <person name="Wang J."/>
            <person name="Liao Y."/>
            <person name="Shao Z."/>
        </authorList>
    </citation>
    <scope>NUCLEOTIDE SEQUENCE [LARGE SCALE GENOMIC DNA]</scope>
    <source>
        <strain evidence="1 2">22II1-22F38</strain>
    </source>
</reference>